<dbReference type="EMBL" id="SRPO01000611">
    <property type="protein sequence ID" value="KAG5931194.1"/>
    <property type="molecule type" value="Genomic_DNA"/>
</dbReference>
<dbReference type="Pfam" id="PF09369">
    <property type="entry name" value="MZB"/>
    <property type="match status" value="1"/>
</dbReference>
<dbReference type="CDD" id="cd18797">
    <property type="entry name" value="SF2_C_Hrq"/>
    <property type="match status" value="1"/>
</dbReference>
<dbReference type="PANTHER" id="PTHR47957:SF3">
    <property type="entry name" value="ATP-DEPENDENT HELICASE HRQ1"/>
    <property type="match status" value="1"/>
</dbReference>
<comment type="caution">
    <text evidence="6">The sequence shown here is derived from an EMBL/GenBank/DDBJ whole genome shotgun (WGS) entry which is preliminary data.</text>
</comment>
<evidence type="ECO:0008006" key="8">
    <source>
        <dbReference type="Google" id="ProtNLM"/>
    </source>
</evidence>
<proteinExistence type="predicted"/>
<dbReference type="Pfam" id="PF22982">
    <property type="entry name" value="WHD_HRQ1"/>
    <property type="match status" value="1"/>
</dbReference>
<protein>
    <recommendedName>
        <fullName evidence="8">DEAD/DEAH box helicase</fullName>
    </recommendedName>
</protein>
<dbReference type="InterPro" id="IPR014001">
    <property type="entry name" value="Helicase_ATP-bd"/>
</dbReference>
<feature type="compositionally biased region" description="Polar residues" evidence="3">
    <location>
        <begin position="28"/>
        <end position="49"/>
    </location>
</feature>
<feature type="compositionally biased region" description="Polar residues" evidence="3">
    <location>
        <begin position="1"/>
        <end position="17"/>
    </location>
</feature>
<dbReference type="GO" id="GO:0043138">
    <property type="term" value="F:3'-5' DNA helicase activity"/>
    <property type="evidence" value="ECO:0007669"/>
    <property type="project" value="TreeGrafter"/>
</dbReference>
<organism evidence="6 7">
    <name type="scientific">Claviceps pazoutovae</name>
    <dbReference type="NCBI Taxonomy" id="1649127"/>
    <lineage>
        <taxon>Eukaryota</taxon>
        <taxon>Fungi</taxon>
        <taxon>Dikarya</taxon>
        <taxon>Ascomycota</taxon>
        <taxon>Pezizomycotina</taxon>
        <taxon>Sordariomycetes</taxon>
        <taxon>Hypocreomycetidae</taxon>
        <taxon>Hypocreales</taxon>
        <taxon>Clavicipitaceae</taxon>
        <taxon>Claviceps</taxon>
    </lineage>
</organism>
<dbReference type="InterPro" id="IPR018973">
    <property type="entry name" value="MZB"/>
</dbReference>
<evidence type="ECO:0000256" key="1">
    <source>
        <dbReference type="ARBA" id="ARBA00022741"/>
    </source>
</evidence>
<dbReference type="PROSITE" id="PS51192">
    <property type="entry name" value="HELICASE_ATP_BIND_1"/>
    <property type="match status" value="1"/>
</dbReference>
<dbReference type="GO" id="GO:0005634">
    <property type="term" value="C:nucleus"/>
    <property type="evidence" value="ECO:0007669"/>
    <property type="project" value="TreeGrafter"/>
</dbReference>
<dbReference type="SMART" id="SM00487">
    <property type="entry name" value="DEXDc"/>
    <property type="match status" value="1"/>
</dbReference>
<name>A0A9P7SDZ5_9HYPO</name>
<dbReference type="SMART" id="SM00490">
    <property type="entry name" value="HELICc"/>
    <property type="match status" value="1"/>
</dbReference>
<evidence type="ECO:0000259" key="4">
    <source>
        <dbReference type="PROSITE" id="PS51192"/>
    </source>
</evidence>
<dbReference type="PANTHER" id="PTHR47957">
    <property type="entry name" value="ATP-DEPENDENT HELICASE HRQ1"/>
    <property type="match status" value="1"/>
</dbReference>
<evidence type="ECO:0000313" key="7">
    <source>
        <dbReference type="Proteomes" id="UP000706124"/>
    </source>
</evidence>
<feature type="domain" description="Helicase ATP-binding" evidence="4">
    <location>
        <begin position="377"/>
        <end position="560"/>
    </location>
</feature>
<feature type="domain" description="Helicase C-terminal" evidence="5">
    <location>
        <begin position="596"/>
        <end position="753"/>
    </location>
</feature>
<dbReference type="InterPro" id="IPR001650">
    <property type="entry name" value="Helicase_C-like"/>
</dbReference>
<dbReference type="Gene3D" id="3.40.50.300">
    <property type="entry name" value="P-loop containing nucleotide triphosphate hydrolases"/>
    <property type="match status" value="2"/>
</dbReference>
<evidence type="ECO:0000256" key="3">
    <source>
        <dbReference type="SAM" id="MobiDB-lite"/>
    </source>
</evidence>
<keyword evidence="1" id="KW-0547">Nucleotide-binding</keyword>
<dbReference type="Pfam" id="PF00271">
    <property type="entry name" value="Helicase_C"/>
    <property type="match status" value="1"/>
</dbReference>
<sequence length="1155" mass="129586">MDSGLKTSRSVDESSQSSKRRRIIHAGNATQFPELGSSSAKRRVTTTPKKMQRLNIPGQDVATAEESSCVTEWPELFKSLQITHRALNLVFTFCCTRKHLSTTFETIKSAVETHTKRTLAEDEVAMIVALRPEGINFTYVDELMLQLEAHGSERDETFKASRLSRSQAFPHDTSVGGSTGQESLGDPLSLEAGQRRREVLFFEFIDGDLKRQVQDKKTGEAVKPNRKLRDEKLKMPVYGQKQMMQLIERRNSRFTNAVNTFLIKCSSEKLHPESTLKQRAQTFLPRPSGCESVSAEPESGAMPVDIPKERKSIPEIVLELKASPWYTGQIVPDGHRVSEPQEAVLGELDFLLSQNLVNAIYNAKGITCFYAHQAEALNRLQNGQNVVIATSTSSGKSLIYQLPVVHALEKNVLTRAMYIFPTKALAQDQKRSLKQIFSYMPNLEHTLVETFDGDTPMAERNIIREHARVIFTNPDMLHVTILPQEERWRSFLVNLRYVVVDELHCYNGHLGSHVAFIMRRLRRICAAVGNRQIQFVSCSATVANPKDHFKTIFGVDDVALIDYDGSPSGRKEFLCWNTPYKDPGDPASGRGNAKLECARLFCALMLRGVRIIAFCRVRTQCEVLVNAIKQELDALGRSECASLVMGYRGGYTAADRRLIESDMFEGRLLGIVATTALELGLDIGTLDCVMSWGFPYTISNLRQQSGRAGRRNKDSLSILVGDCFPTDQHYMQNPDELFTKPNCELRVDLDNMLVREGQIQCAAYEMPISDQDTQYFGSDLDKICQERLLPDDMGYYHCHDRFRPNPSKFVAIRDTEDEHFAIIDITNGRNAVLEELEASRATFTIYDGAIFLHQGNTYLVRDFIPEKLIAKVERVTVDWTTTQRDFTDIDPTETEAIRNVKSSLSRAYYGTIKIQQNVFGYFKVDKRGRVLDAIQVDNPPVIRYSKGMWLDVPKLALDILQDRRLNSAAAIHAAEHAVMSLLPTFVISMPEDVRTECKVALKEFSASETQRKRPARLTFYDAKGGASGSGISTKAFDHIDHLLRMALKRVEACECQLGCLECVASTLCKQSNEVMSKAGCRVVIRSLLDLEIAVDEIPMGPEEISPICAETTVLAQTVPIRSQSYLPIGVASRLEEGLINQTSQECDTLSGVTPT</sequence>
<keyword evidence="2" id="KW-0067">ATP-binding</keyword>
<dbReference type="GO" id="GO:0006289">
    <property type="term" value="P:nucleotide-excision repair"/>
    <property type="evidence" value="ECO:0007669"/>
    <property type="project" value="TreeGrafter"/>
</dbReference>
<dbReference type="Proteomes" id="UP000706124">
    <property type="component" value="Unassembled WGS sequence"/>
</dbReference>
<dbReference type="Pfam" id="PF00270">
    <property type="entry name" value="DEAD"/>
    <property type="match status" value="1"/>
</dbReference>
<accession>A0A9P7SDZ5</accession>
<dbReference type="CDD" id="cd17923">
    <property type="entry name" value="DEXHc_Hrq1-like"/>
    <property type="match status" value="1"/>
</dbReference>
<feature type="region of interest" description="Disordered" evidence="3">
    <location>
        <begin position="159"/>
        <end position="186"/>
    </location>
</feature>
<dbReference type="SUPFAM" id="SSF52540">
    <property type="entry name" value="P-loop containing nucleoside triphosphate hydrolases"/>
    <property type="match status" value="1"/>
</dbReference>
<dbReference type="AlphaFoldDB" id="A0A9P7SDZ5"/>
<dbReference type="InterPro" id="IPR027417">
    <property type="entry name" value="P-loop_NTPase"/>
</dbReference>
<dbReference type="GO" id="GO:0005524">
    <property type="term" value="F:ATP binding"/>
    <property type="evidence" value="ECO:0007669"/>
    <property type="project" value="UniProtKB-KW"/>
</dbReference>
<dbReference type="InterPro" id="IPR055227">
    <property type="entry name" value="HRQ1_WHD"/>
</dbReference>
<gene>
    <name evidence="6" type="ORF">E4U60_006380</name>
</gene>
<dbReference type="OrthoDB" id="18781at2759"/>
<dbReference type="InterPro" id="IPR011545">
    <property type="entry name" value="DEAD/DEAH_box_helicase_dom"/>
</dbReference>
<evidence type="ECO:0000256" key="2">
    <source>
        <dbReference type="ARBA" id="ARBA00022840"/>
    </source>
</evidence>
<evidence type="ECO:0000259" key="5">
    <source>
        <dbReference type="PROSITE" id="PS51194"/>
    </source>
</evidence>
<feature type="region of interest" description="Disordered" evidence="3">
    <location>
        <begin position="1"/>
        <end position="49"/>
    </location>
</feature>
<dbReference type="GO" id="GO:0036297">
    <property type="term" value="P:interstrand cross-link repair"/>
    <property type="evidence" value="ECO:0007669"/>
    <property type="project" value="TreeGrafter"/>
</dbReference>
<evidence type="ECO:0000313" key="6">
    <source>
        <dbReference type="EMBL" id="KAG5931194.1"/>
    </source>
</evidence>
<reference evidence="6 7" key="1">
    <citation type="journal article" date="2020" name="bioRxiv">
        <title>Whole genome comparisons of ergot fungi reveals the divergence and evolution of species within the genus Claviceps are the result of varying mechanisms driving genome evolution and host range expansion.</title>
        <authorList>
            <person name="Wyka S.A."/>
            <person name="Mondo S.J."/>
            <person name="Liu M."/>
            <person name="Dettman J."/>
            <person name="Nalam V."/>
            <person name="Broders K.D."/>
        </authorList>
    </citation>
    <scope>NUCLEOTIDE SEQUENCE [LARGE SCALE GENOMIC DNA]</scope>
    <source>
        <strain evidence="6 7">CCC 1485</strain>
    </source>
</reference>
<dbReference type="GO" id="GO:0003676">
    <property type="term" value="F:nucleic acid binding"/>
    <property type="evidence" value="ECO:0007669"/>
    <property type="project" value="InterPro"/>
</dbReference>
<keyword evidence="7" id="KW-1185">Reference proteome</keyword>
<dbReference type="PROSITE" id="PS51194">
    <property type="entry name" value="HELICASE_CTER"/>
    <property type="match status" value="1"/>
</dbReference>